<dbReference type="Proteomes" id="UP001580430">
    <property type="component" value="Unassembled WGS sequence"/>
</dbReference>
<dbReference type="RefSeq" id="WP_375518478.1">
    <property type="nucleotide sequence ID" value="NZ_JBHIRY010000001.1"/>
</dbReference>
<evidence type="ECO:0000313" key="1">
    <source>
        <dbReference type="EMBL" id="MFB5759237.1"/>
    </source>
</evidence>
<evidence type="ECO:0000313" key="2">
    <source>
        <dbReference type="Proteomes" id="UP001580430"/>
    </source>
</evidence>
<dbReference type="EMBL" id="JBHIRY010000001">
    <property type="protein sequence ID" value="MFB5759237.1"/>
    <property type="molecule type" value="Genomic_DNA"/>
</dbReference>
<protein>
    <submittedName>
        <fullName evidence="1">Uncharacterized protein</fullName>
    </submittedName>
</protein>
<gene>
    <name evidence="1" type="ORF">ACE5LO_02405</name>
</gene>
<name>A0ABV5BYT6_9BACL</name>
<accession>A0ABV5BYT6</accession>
<keyword evidence="2" id="KW-1185">Reference proteome</keyword>
<proteinExistence type="predicted"/>
<sequence>MAGSAKIKIPRQSGLTGSQIVTILIPEIKTAIAQDENNPGRSLF</sequence>
<comment type="caution">
    <text evidence="1">The sequence shown here is derived from an EMBL/GenBank/DDBJ whole genome shotgun (WGS) entry which is preliminary data.</text>
</comment>
<organism evidence="1 2">
    <name type="scientific">Paenibacillus medicaginis</name>
    <dbReference type="NCBI Taxonomy" id="1470560"/>
    <lineage>
        <taxon>Bacteria</taxon>
        <taxon>Bacillati</taxon>
        <taxon>Bacillota</taxon>
        <taxon>Bacilli</taxon>
        <taxon>Bacillales</taxon>
        <taxon>Paenibacillaceae</taxon>
        <taxon>Paenibacillus</taxon>
    </lineage>
</organism>
<reference evidence="1 2" key="1">
    <citation type="submission" date="2024-09" db="EMBL/GenBank/DDBJ databases">
        <title>Paenibacillus zeirhizospherea sp. nov., isolated from surface of the maize (Zea mays) roots in a horticulture field, Hungary.</title>
        <authorList>
            <person name="Marton D."/>
            <person name="Farkas M."/>
            <person name="Bedics A."/>
            <person name="Toth E."/>
            <person name="Tancsics A."/>
            <person name="Boka K."/>
            <person name="Marati G."/>
            <person name="Kriszt B."/>
            <person name="Cserhati M."/>
        </authorList>
    </citation>
    <scope>NUCLEOTIDE SEQUENCE [LARGE SCALE GENOMIC DNA]</scope>
    <source>
        <strain evidence="1 2">JCM 18446</strain>
    </source>
</reference>